<proteinExistence type="predicted"/>
<evidence type="ECO:0000313" key="6">
    <source>
        <dbReference type="Proteomes" id="UP001231189"/>
    </source>
</evidence>
<organism evidence="5 6">
    <name type="scientific">Lolium multiflorum</name>
    <name type="common">Italian ryegrass</name>
    <name type="synonym">Lolium perenne subsp. multiflorum</name>
    <dbReference type="NCBI Taxonomy" id="4521"/>
    <lineage>
        <taxon>Eukaryota</taxon>
        <taxon>Viridiplantae</taxon>
        <taxon>Streptophyta</taxon>
        <taxon>Embryophyta</taxon>
        <taxon>Tracheophyta</taxon>
        <taxon>Spermatophyta</taxon>
        <taxon>Magnoliopsida</taxon>
        <taxon>Liliopsida</taxon>
        <taxon>Poales</taxon>
        <taxon>Poaceae</taxon>
        <taxon>BOP clade</taxon>
        <taxon>Pooideae</taxon>
        <taxon>Poodae</taxon>
        <taxon>Poeae</taxon>
        <taxon>Poeae Chloroplast Group 2 (Poeae type)</taxon>
        <taxon>Loliodinae</taxon>
        <taxon>Loliinae</taxon>
        <taxon>Lolium</taxon>
    </lineage>
</organism>
<dbReference type="PANTHER" id="PTHR33454">
    <property type="entry name" value="PROLAMIN PPROL 14P"/>
    <property type="match status" value="1"/>
</dbReference>
<dbReference type="AlphaFoldDB" id="A0AAD8RIN6"/>
<dbReference type="PANTHER" id="PTHR33454:SF10">
    <property type="entry name" value="PUROINDOLINE-B"/>
    <property type="match status" value="1"/>
</dbReference>
<evidence type="ECO:0000313" key="5">
    <source>
        <dbReference type="EMBL" id="KAK1626045.1"/>
    </source>
</evidence>
<keyword evidence="2" id="KW-0964">Secreted</keyword>
<dbReference type="GO" id="GO:0005576">
    <property type="term" value="C:extracellular region"/>
    <property type="evidence" value="ECO:0007669"/>
    <property type="project" value="UniProtKB-SubCell"/>
</dbReference>
<feature type="signal peptide" evidence="3">
    <location>
        <begin position="1"/>
        <end position="19"/>
    </location>
</feature>
<dbReference type="InterPro" id="IPR036312">
    <property type="entry name" value="Bifun_inhib/LTP/seed_sf"/>
</dbReference>
<evidence type="ECO:0000256" key="3">
    <source>
        <dbReference type="SAM" id="SignalP"/>
    </source>
</evidence>
<dbReference type="SMART" id="SM00499">
    <property type="entry name" value="AAI"/>
    <property type="match status" value="1"/>
</dbReference>
<evidence type="ECO:0000256" key="1">
    <source>
        <dbReference type="ARBA" id="ARBA00004613"/>
    </source>
</evidence>
<protein>
    <recommendedName>
        <fullName evidence="4">Bifunctional inhibitor/plant lipid transfer protein/seed storage helical domain-containing protein</fullName>
    </recommendedName>
</protein>
<keyword evidence="6" id="KW-1185">Reference proteome</keyword>
<comment type="subcellular location">
    <subcellularLocation>
        <location evidence="1">Secreted</location>
    </subcellularLocation>
</comment>
<feature type="domain" description="Bifunctional inhibitor/plant lipid transfer protein/seed storage helical" evidence="4">
    <location>
        <begin position="39"/>
        <end position="139"/>
    </location>
</feature>
<dbReference type="InterPro" id="IPR016140">
    <property type="entry name" value="Bifunc_inhib/LTP/seed_store"/>
</dbReference>
<dbReference type="Pfam" id="PF00234">
    <property type="entry name" value="Tryp_alpha_amyl"/>
    <property type="match status" value="1"/>
</dbReference>
<dbReference type="GO" id="GO:0045735">
    <property type="term" value="F:nutrient reservoir activity"/>
    <property type="evidence" value="ECO:0007669"/>
    <property type="project" value="InterPro"/>
</dbReference>
<dbReference type="CDD" id="cd00261">
    <property type="entry name" value="AAI_SS"/>
    <property type="match status" value="1"/>
</dbReference>
<keyword evidence="3" id="KW-0732">Signal</keyword>
<comment type="caution">
    <text evidence="5">The sequence shown here is derived from an EMBL/GenBank/DDBJ whole genome shotgun (WGS) entry which is preliminary data.</text>
</comment>
<feature type="chain" id="PRO_5042285117" description="Bifunctional inhibitor/plant lipid transfer protein/seed storage helical domain-containing protein" evidence="3">
    <location>
        <begin position="20"/>
        <end position="149"/>
    </location>
</feature>
<accession>A0AAD8RIN6</accession>
<evidence type="ECO:0000256" key="2">
    <source>
        <dbReference type="ARBA" id="ARBA00022525"/>
    </source>
</evidence>
<name>A0AAD8RIN6_LOLMU</name>
<dbReference type="PRINTS" id="PR00808">
    <property type="entry name" value="AMLASEINHBTR"/>
</dbReference>
<evidence type="ECO:0000259" key="4">
    <source>
        <dbReference type="SMART" id="SM00499"/>
    </source>
</evidence>
<gene>
    <name evidence="5" type="ORF">QYE76_000360</name>
</gene>
<dbReference type="InterPro" id="IPR001954">
    <property type="entry name" value="Glia_glutenin"/>
</dbReference>
<sequence length="149" mass="16576">MKTCLLLLALLALVAVASAQYQYAEYGGYAEQAGGGAECEQQQVSLSSCKDYVMERCMTMKDFPVTWPSKWWKGGCEHEVREQCCEQLNKVAQQCRCKAIWGAVQGELGGLLGFLRGDIGKRIQRAKSVPAKCNMGSECNFHPTTGYYW</sequence>
<dbReference type="SUPFAM" id="SSF47699">
    <property type="entry name" value="Bifunctional inhibitor/lipid-transfer protein/seed storage 2S albumin"/>
    <property type="match status" value="1"/>
</dbReference>
<dbReference type="Proteomes" id="UP001231189">
    <property type="component" value="Unassembled WGS sequence"/>
</dbReference>
<dbReference type="EMBL" id="JAUUTY010000005">
    <property type="protein sequence ID" value="KAK1626045.1"/>
    <property type="molecule type" value="Genomic_DNA"/>
</dbReference>
<dbReference type="InterPro" id="IPR006106">
    <property type="entry name" value="Allergen/soft/tryp_amyl_inhib"/>
</dbReference>
<dbReference type="Gene3D" id="1.10.110.10">
    <property type="entry name" value="Plant lipid-transfer and hydrophobic proteins"/>
    <property type="match status" value="1"/>
</dbReference>
<dbReference type="GO" id="GO:0004867">
    <property type="term" value="F:serine-type endopeptidase inhibitor activity"/>
    <property type="evidence" value="ECO:0007669"/>
    <property type="project" value="InterPro"/>
</dbReference>
<reference evidence="5" key="1">
    <citation type="submission" date="2023-07" db="EMBL/GenBank/DDBJ databases">
        <title>A chromosome-level genome assembly of Lolium multiflorum.</title>
        <authorList>
            <person name="Chen Y."/>
            <person name="Copetti D."/>
            <person name="Kolliker R."/>
            <person name="Studer B."/>
        </authorList>
    </citation>
    <scope>NUCLEOTIDE SEQUENCE</scope>
    <source>
        <strain evidence="5">02402/16</strain>
        <tissue evidence="5">Leaf</tissue>
    </source>
</reference>